<name>A0ABD5R7K8_9EURY</name>
<keyword evidence="4" id="KW-1185">Reference proteome</keyword>
<feature type="transmembrane region" description="Helical" evidence="2">
    <location>
        <begin position="167"/>
        <end position="187"/>
    </location>
</feature>
<feature type="compositionally biased region" description="Acidic residues" evidence="1">
    <location>
        <begin position="37"/>
        <end position="74"/>
    </location>
</feature>
<comment type="caution">
    <text evidence="3">The sequence shown here is derived from an EMBL/GenBank/DDBJ whole genome shotgun (WGS) entry which is preliminary data.</text>
</comment>
<gene>
    <name evidence="3" type="ORF">ACFPJ5_03735</name>
</gene>
<feature type="compositionally biased region" description="Polar residues" evidence="1">
    <location>
        <begin position="12"/>
        <end position="23"/>
    </location>
</feature>
<feature type="region of interest" description="Disordered" evidence="1">
    <location>
        <begin position="1"/>
        <end position="83"/>
    </location>
</feature>
<keyword evidence="2" id="KW-0472">Membrane</keyword>
<dbReference type="InterPro" id="IPR058278">
    <property type="entry name" value="DUF7972"/>
</dbReference>
<accession>A0ABD5R7K8</accession>
<proteinExistence type="predicted"/>
<evidence type="ECO:0000256" key="2">
    <source>
        <dbReference type="SAM" id="Phobius"/>
    </source>
</evidence>
<dbReference type="AlphaFoldDB" id="A0ABD5R7K8"/>
<reference evidence="3 4" key="1">
    <citation type="journal article" date="2019" name="Int. J. Syst. Evol. Microbiol.">
        <title>The Global Catalogue of Microorganisms (GCM) 10K type strain sequencing project: providing services to taxonomists for standard genome sequencing and annotation.</title>
        <authorList>
            <consortium name="The Broad Institute Genomics Platform"/>
            <consortium name="The Broad Institute Genome Sequencing Center for Infectious Disease"/>
            <person name="Wu L."/>
            <person name="Ma J."/>
        </authorList>
    </citation>
    <scope>NUCLEOTIDE SEQUENCE [LARGE SCALE GENOMIC DNA]</scope>
    <source>
        <strain evidence="3 4">CGMCC 1.12237</strain>
    </source>
</reference>
<evidence type="ECO:0000313" key="3">
    <source>
        <dbReference type="EMBL" id="MFC5366036.1"/>
    </source>
</evidence>
<dbReference type="Proteomes" id="UP001596201">
    <property type="component" value="Unassembled WGS sequence"/>
</dbReference>
<feature type="transmembrane region" description="Helical" evidence="2">
    <location>
        <begin position="137"/>
        <end position="161"/>
    </location>
</feature>
<feature type="compositionally biased region" description="Basic and acidic residues" evidence="1">
    <location>
        <begin position="1"/>
        <end position="10"/>
    </location>
</feature>
<evidence type="ECO:0000256" key="1">
    <source>
        <dbReference type="SAM" id="MobiDB-lite"/>
    </source>
</evidence>
<dbReference type="RefSeq" id="WP_227228599.1">
    <property type="nucleotide sequence ID" value="NZ_JAJCVJ010000001.1"/>
</dbReference>
<feature type="transmembrane region" description="Helical" evidence="2">
    <location>
        <begin position="403"/>
        <end position="426"/>
    </location>
</feature>
<sequence>MSRGEVREEADCQQSADDVTTEQSVDDPPDDQPREFEDADPSASEDDQSATDETATESEDTTDLESGSDTESGADDQARTTDDHAETLHRALGVAGSFLRVTARITFVGVSLLVSLVRESDRPNPARRWFLLAGDRWAIVGSLVVSFFLGSLVLGVTNVIGIQESDFVTTMFSTIIAGLFSFVPIVVSVNNVALGRMFDGPDALRERVDGVRAFRTRVEAMAPDVTVSPTDPAGFLSVLAGTLLERTDRLAETVAVADSAGMRDDGTATTADDETATEVDAFGDAVGRVAAGIRDELDGTDPAVFDLLLPMMNHDYSQLVNEARSLRHRVEDPEVAAALGDLGETLTALDVARQYFKTMYVQDELARLSRLVAYSGLTAFLSSTLVVMIYASGYPPVQHETPLLLLVTLSLAVAFAPFAILFAYVVRLATVVKRTAAPGAFTPQGERPDHVR</sequence>
<evidence type="ECO:0008006" key="5">
    <source>
        <dbReference type="Google" id="ProtNLM"/>
    </source>
</evidence>
<protein>
    <recommendedName>
        <fullName evidence="5">DUF2254 domain-containing protein</fullName>
    </recommendedName>
</protein>
<keyword evidence="2" id="KW-1133">Transmembrane helix</keyword>
<organism evidence="3 4">
    <name type="scientific">Salinirubrum litoreum</name>
    <dbReference type="NCBI Taxonomy" id="1126234"/>
    <lineage>
        <taxon>Archaea</taxon>
        <taxon>Methanobacteriati</taxon>
        <taxon>Methanobacteriota</taxon>
        <taxon>Stenosarchaea group</taxon>
        <taxon>Halobacteria</taxon>
        <taxon>Halobacteriales</taxon>
        <taxon>Haloferacaceae</taxon>
        <taxon>Salinirubrum</taxon>
    </lineage>
</organism>
<dbReference type="EMBL" id="JBHSKX010000001">
    <property type="protein sequence ID" value="MFC5366036.1"/>
    <property type="molecule type" value="Genomic_DNA"/>
</dbReference>
<evidence type="ECO:0000313" key="4">
    <source>
        <dbReference type="Proteomes" id="UP001596201"/>
    </source>
</evidence>
<feature type="transmembrane region" description="Helical" evidence="2">
    <location>
        <begin position="371"/>
        <end position="391"/>
    </location>
</feature>
<keyword evidence="2" id="KW-0812">Transmembrane</keyword>
<dbReference type="Pfam" id="PF25927">
    <property type="entry name" value="DUF7972"/>
    <property type="match status" value="1"/>
</dbReference>